<dbReference type="InterPro" id="IPR009057">
    <property type="entry name" value="Homeodomain-like_sf"/>
</dbReference>
<dbReference type="PROSITE" id="PS50977">
    <property type="entry name" value="HTH_TETR_2"/>
    <property type="match status" value="1"/>
</dbReference>
<dbReference type="Pfam" id="PF00440">
    <property type="entry name" value="TetR_N"/>
    <property type="match status" value="1"/>
</dbReference>
<dbReference type="EMBL" id="LT837803">
    <property type="protein sequence ID" value="SMB23175.1"/>
    <property type="molecule type" value="Genomic_DNA"/>
</dbReference>
<evidence type="ECO:0000313" key="6">
    <source>
        <dbReference type="EMBL" id="SMB23175.1"/>
    </source>
</evidence>
<keyword evidence="2 4" id="KW-0238">DNA-binding</keyword>
<evidence type="ECO:0000256" key="3">
    <source>
        <dbReference type="ARBA" id="ARBA00023163"/>
    </source>
</evidence>
<name>A0A7Z7HPP8_9PROT</name>
<dbReference type="AlphaFoldDB" id="A0A7Z7HPP8"/>
<dbReference type="Proteomes" id="UP000242886">
    <property type="component" value="Chromosome SDENCHOL"/>
</dbReference>
<feature type="DNA-binding region" description="H-T-H motif" evidence="4">
    <location>
        <begin position="45"/>
        <end position="64"/>
    </location>
</feature>
<evidence type="ECO:0000256" key="2">
    <source>
        <dbReference type="ARBA" id="ARBA00023125"/>
    </source>
</evidence>
<dbReference type="RefSeq" id="WP_083522895.1">
    <property type="nucleotide sequence ID" value="NZ_LFZK01000002.1"/>
</dbReference>
<evidence type="ECO:0000256" key="4">
    <source>
        <dbReference type="PROSITE-ProRule" id="PRU00335"/>
    </source>
</evidence>
<dbReference type="OrthoDB" id="5293507at2"/>
<dbReference type="InterPro" id="IPR001647">
    <property type="entry name" value="HTH_TetR"/>
</dbReference>
<keyword evidence="1" id="KW-0805">Transcription regulation</keyword>
<organism evidence="6 7">
    <name type="scientific">Sterolibacterium denitrificans</name>
    <dbReference type="NCBI Taxonomy" id="157592"/>
    <lineage>
        <taxon>Bacteria</taxon>
        <taxon>Pseudomonadati</taxon>
        <taxon>Pseudomonadota</taxon>
        <taxon>Betaproteobacteria</taxon>
        <taxon>Nitrosomonadales</taxon>
        <taxon>Sterolibacteriaceae</taxon>
        <taxon>Sterolibacterium</taxon>
    </lineage>
</organism>
<feature type="domain" description="HTH tetR-type" evidence="5">
    <location>
        <begin position="22"/>
        <end position="82"/>
    </location>
</feature>
<dbReference type="GO" id="GO:0045892">
    <property type="term" value="P:negative regulation of DNA-templated transcription"/>
    <property type="evidence" value="ECO:0007669"/>
    <property type="project" value="InterPro"/>
</dbReference>
<reference evidence="6" key="1">
    <citation type="submission" date="2017-03" db="EMBL/GenBank/DDBJ databases">
        <authorList>
            <consortium name="AG Boll"/>
        </authorList>
    </citation>
    <scope>NUCLEOTIDE SEQUENCE [LARGE SCALE GENOMIC DNA]</scope>
    <source>
        <strain evidence="6">Chol</strain>
    </source>
</reference>
<dbReference type="PRINTS" id="PR00455">
    <property type="entry name" value="HTHTETR"/>
</dbReference>
<dbReference type="GO" id="GO:0000976">
    <property type="term" value="F:transcription cis-regulatory region binding"/>
    <property type="evidence" value="ECO:0007669"/>
    <property type="project" value="TreeGrafter"/>
</dbReference>
<evidence type="ECO:0000256" key="1">
    <source>
        <dbReference type="ARBA" id="ARBA00023015"/>
    </source>
</evidence>
<dbReference type="Pfam" id="PF02909">
    <property type="entry name" value="TetR_C_1"/>
    <property type="match status" value="1"/>
</dbReference>
<dbReference type="Gene3D" id="1.10.357.10">
    <property type="entry name" value="Tetracycline Repressor, domain 2"/>
    <property type="match status" value="1"/>
</dbReference>
<dbReference type="SUPFAM" id="SSF48498">
    <property type="entry name" value="Tetracyclin repressor-like, C-terminal domain"/>
    <property type="match status" value="1"/>
</dbReference>
<evidence type="ECO:0000313" key="7">
    <source>
        <dbReference type="Proteomes" id="UP000242886"/>
    </source>
</evidence>
<evidence type="ECO:0000259" key="5">
    <source>
        <dbReference type="PROSITE" id="PS50977"/>
    </source>
</evidence>
<dbReference type="InterPro" id="IPR036271">
    <property type="entry name" value="Tet_transcr_reg_TetR-rel_C_sf"/>
</dbReference>
<dbReference type="SUPFAM" id="SSF46689">
    <property type="entry name" value="Homeodomain-like"/>
    <property type="match status" value="1"/>
</dbReference>
<dbReference type="InterPro" id="IPR004111">
    <property type="entry name" value="Repressor_TetR_C"/>
</dbReference>
<protein>
    <recommendedName>
        <fullName evidence="5">HTH tetR-type domain-containing protein</fullName>
    </recommendedName>
</protein>
<dbReference type="GO" id="GO:0003700">
    <property type="term" value="F:DNA-binding transcription factor activity"/>
    <property type="evidence" value="ECO:0007669"/>
    <property type="project" value="TreeGrafter"/>
</dbReference>
<accession>A0A7Z7HPP8</accession>
<gene>
    <name evidence="6" type="ORF">SDENCHOL_10783</name>
</gene>
<keyword evidence="3" id="KW-0804">Transcription</keyword>
<dbReference type="PANTHER" id="PTHR30055">
    <property type="entry name" value="HTH-TYPE TRANSCRIPTIONAL REGULATOR RUTR"/>
    <property type="match status" value="1"/>
</dbReference>
<proteinExistence type="predicted"/>
<dbReference type="InterPro" id="IPR050109">
    <property type="entry name" value="HTH-type_TetR-like_transc_reg"/>
</dbReference>
<dbReference type="PANTHER" id="PTHR30055:SF151">
    <property type="entry name" value="TRANSCRIPTIONAL REGULATORY PROTEIN"/>
    <property type="match status" value="1"/>
</dbReference>
<sequence length="263" mass="28977">MTKRSPRPSRSRSPKTALTRGVLTQERILQSALELIDEEGIGGLSLRKIATRLGASTMSLYRHFRSKADIEVALVDHVVGYYDVTNHDEADWLEWLQRTFSRMREGLCAHPGLMGLLDNAAFTTSYRGRNALQVMDTILCRLRAAGFAPQHAAALYHMLMAYTIGSVVLMNQEMRRVVVSGGGSGGEDERPAEYSQLLELGLQMVGVQQFKGVAEMAPQLATLWEPEAFRAAVLHITRSFLATAMSDGNDGSDGNDEKAPHRG</sequence>
<keyword evidence="7" id="KW-1185">Reference proteome</keyword>